<reference evidence="2" key="1">
    <citation type="journal article" date="2019" name="Int. J. Syst. Evol. Microbiol.">
        <title>The Global Catalogue of Microorganisms (GCM) 10K type strain sequencing project: providing services to taxonomists for standard genome sequencing and annotation.</title>
        <authorList>
            <consortium name="The Broad Institute Genomics Platform"/>
            <consortium name="The Broad Institute Genome Sequencing Center for Infectious Disease"/>
            <person name="Wu L."/>
            <person name="Ma J."/>
        </authorList>
    </citation>
    <scope>NUCLEOTIDE SEQUENCE [LARGE SCALE GENOMIC DNA]</scope>
    <source>
        <strain evidence="2">JCM 17927</strain>
    </source>
</reference>
<accession>A0ABP8NF27</accession>
<name>A0ABP8NF27_9BACT</name>
<gene>
    <name evidence="1" type="ORF">GCM10023189_43190</name>
</gene>
<keyword evidence="2" id="KW-1185">Reference proteome</keyword>
<evidence type="ECO:0000313" key="2">
    <source>
        <dbReference type="Proteomes" id="UP001501175"/>
    </source>
</evidence>
<comment type="caution">
    <text evidence="1">The sequence shown here is derived from an EMBL/GenBank/DDBJ whole genome shotgun (WGS) entry which is preliminary data.</text>
</comment>
<dbReference type="RefSeq" id="WP_345246978.1">
    <property type="nucleotide sequence ID" value="NZ_BAABHD010000076.1"/>
</dbReference>
<dbReference type="EMBL" id="BAABHD010000076">
    <property type="protein sequence ID" value="GAA4464211.1"/>
    <property type="molecule type" value="Genomic_DNA"/>
</dbReference>
<proteinExistence type="predicted"/>
<organism evidence="1 2">
    <name type="scientific">Nibrella saemangeumensis</name>
    <dbReference type="NCBI Taxonomy" id="1084526"/>
    <lineage>
        <taxon>Bacteria</taxon>
        <taxon>Pseudomonadati</taxon>
        <taxon>Bacteroidota</taxon>
        <taxon>Cytophagia</taxon>
        <taxon>Cytophagales</taxon>
        <taxon>Spirosomataceae</taxon>
        <taxon>Nibrella</taxon>
    </lineage>
</organism>
<dbReference type="Proteomes" id="UP001501175">
    <property type="component" value="Unassembled WGS sequence"/>
</dbReference>
<protein>
    <submittedName>
        <fullName evidence="1">Uncharacterized protein</fullName>
    </submittedName>
</protein>
<sequence length="611" mass="66768">MIRVLLDGQVVDAPMGIDRLTLKKVRHPLYWGLLYRRIGYAQGMGEVQFTDPAAVRLLHDRFERYGVQAETSYRMVTDSGRVLYDAYVDYSTYRYRAGSVSVNFRDEPVKTGLETRLTASYAITPTGSIRLTGQPISGTAQFVIGRSEVNLSAQSWQPFAHAFPLQRKSDRQQAVPGMLQNVLNPFAGDSAIYRNDTGQSVRLRITGFIRCSVRASHNITAGMGYTLTLQNGYQTSQALTTHSITTSYSEVSAALDATVDVPAGASLTVGWVGTEQVTSLSVLYQPQTELALSEPLTYPASDCPAMPVYDLFAALLSRLAPPGGPAEMSFRSDYFTKGRGKTLYITNAACLRGVLRPLTASFNSLFTGLNGMLNLGLSLEGNTLRLEPKADLLADGRITMLDEITEVEYSVNTDWLASQVKTGFKTWRGESLLSATETAGNATFSTGITTLRNELDLQSELIASGTLIEENRLKQFDPKTAGEQKADAADDALFVIDTRDGYAPAFIGGRYNEKLTPASGLAAWANLLTGCGELKLETYEGAAPTIPRLGADPLIGKYKALVRAPMPMERYEPLSDWIVFRDGDRLVRGLLLEAEWWQGASGDIAKLLIAC</sequence>
<evidence type="ECO:0000313" key="1">
    <source>
        <dbReference type="EMBL" id="GAA4464211.1"/>
    </source>
</evidence>